<proteinExistence type="predicted"/>
<dbReference type="EMBL" id="BSDY01000023">
    <property type="protein sequence ID" value="GLI57755.1"/>
    <property type="molecule type" value="Genomic_DNA"/>
</dbReference>
<evidence type="ECO:0000313" key="2">
    <source>
        <dbReference type="Proteomes" id="UP001144471"/>
    </source>
</evidence>
<dbReference type="Proteomes" id="UP001144471">
    <property type="component" value="Unassembled WGS sequence"/>
</dbReference>
<comment type="caution">
    <text evidence="1">The sequence shown here is derived from an EMBL/GenBank/DDBJ whole genome shotgun (WGS) entry which is preliminary data.</text>
</comment>
<gene>
    <name evidence="1" type="ORF">PM10SUCC1_32690</name>
</gene>
<keyword evidence="2" id="KW-1185">Reference proteome</keyword>
<sequence length="72" mass="8379">MPYTWKRTGWKSMDDSIPLDKIAKERIRAHFGSSSRVVHLGWKNGKCCHYIKAGGYVHVSTSHIEYTLKEER</sequence>
<dbReference type="AlphaFoldDB" id="A0A9W6LQ15"/>
<accession>A0A9W6LQ15</accession>
<evidence type="ECO:0000313" key="1">
    <source>
        <dbReference type="EMBL" id="GLI57755.1"/>
    </source>
</evidence>
<reference evidence="1" key="1">
    <citation type="submission" date="2022-12" db="EMBL/GenBank/DDBJ databases">
        <title>Reference genome sequencing for broad-spectrum identification of bacterial and archaeal isolates by mass spectrometry.</title>
        <authorList>
            <person name="Sekiguchi Y."/>
            <person name="Tourlousse D.M."/>
        </authorList>
    </citation>
    <scope>NUCLEOTIDE SEQUENCE</scope>
    <source>
        <strain evidence="1">10succ1</strain>
    </source>
</reference>
<name>A0A9W6LQ15_9FUSO</name>
<protein>
    <submittedName>
        <fullName evidence="1">Uncharacterized protein</fullName>
    </submittedName>
</protein>
<organism evidence="1 2">
    <name type="scientific">Propionigenium maris DSM 9537</name>
    <dbReference type="NCBI Taxonomy" id="1123000"/>
    <lineage>
        <taxon>Bacteria</taxon>
        <taxon>Fusobacteriati</taxon>
        <taxon>Fusobacteriota</taxon>
        <taxon>Fusobacteriia</taxon>
        <taxon>Fusobacteriales</taxon>
        <taxon>Fusobacteriaceae</taxon>
        <taxon>Propionigenium</taxon>
    </lineage>
</organism>